<evidence type="ECO:0000313" key="2">
    <source>
        <dbReference type="Proteomes" id="UP000515947"/>
    </source>
</evidence>
<sequence>MGGDQPDNIDDNIERRSFLKRAAVVAGVTVWSAPTVQSLTAPAFATGTASCAPGRVIRFKYDVGTNSFDSGAAGGGGASWCLPDGYADADHSIFGSDSTGCAVVEGTSYCVTVAISADGKTAQVTVPAGAVIEGLQAKAGASFNGECGDMDYQTSNTAVVQITKQISYVAGVICV</sequence>
<name>A0A7G9R984_9ACTN</name>
<dbReference type="KEGG" id="nmes:H9L09_16905"/>
<reference evidence="1 2" key="1">
    <citation type="submission" date="2020-08" db="EMBL/GenBank/DDBJ databases">
        <title>Genome sequence of Nocardioides mesophilus KACC 16243T.</title>
        <authorList>
            <person name="Hyun D.-W."/>
            <person name="Bae J.-W."/>
        </authorList>
    </citation>
    <scope>NUCLEOTIDE SEQUENCE [LARGE SCALE GENOMIC DNA]</scope>
    <source>
        <strain evidence="1 2">KACC 16243</strain>
    </source>
</reference>
<dbReference type="RefSeq" id="WP_187578001.1">
    <property type="nucleotide sequence ID" value="NZ_CP060713.1"/>
</dbReference>
<organism evidence="1 2">
    <name type="scientific">Nocardioides mesophilus</name>
    <dbReference type="NCBI Taxonomy" id="433659"/>
    <lineage>
        <taxon>Bacteria</taxon>
        <taxon>Bacillati</taxon>
        <taxon>Actinomycetota</taxon>
        <taxon>Actinomycetes</taxon>
        <taxon>Propionibacteriales</taxon>
        <taxon>Nocardioidaceae</taxon>
        <taxon>Nocardioides</taxon>
    </lineage>
</organism>
<accession>A0A7G9R984</accession>
<dbReference type="Proteomes" id="UP000515947">
    <property type="component" value="Chromosome"/>
</dbReference>
<dbReference type="EMBL" id="CP060713">
    <property type="protein sequence ID" value="QNN52159.1"/>
    <property type="molecule type" value="Genomic_DNA"/>
</dbReference>
<gene>
    <name evidence="1" type="ORF">H9L09_16905</name>
</gene>
<keyword evidence="2" id="KW-1185">Reference proteome</keyword>
<dbReference type="AlphaFoldDB" id="A0A7G9R984"/>
<proteinExistence type="predicted"/>
<dbReference type="InterPro" id="IPR006311">
    <property type="entry name" value="TAT_signal"/>
</dbReference>
<protein>
    <recommendedName>
        <fullName evidence="3">Twin-arginine translocation signal domain-containing protein</fullName>
    </recommendedName>
</protein>
<dbReference type="PROSITE" id="PS51318">
    <property type="entry name" value="TAT"/>
    <property type="match status" value="1"/>
</dbReference>
<evidence type="ECO:0008006" key="3">
    <source>
        <dbReference type="Google" id="ProtNLM"/>
    </source>
</evidence>
<evidence type="ECO:0000313" key="1">
    <source>
        <dbReference type="EMBL" id="QNN52159.1"/>
    </source>
</evidence>